<dbReference type="PANTHER" id="PTHR34388:SF1">
    <property type="entry name" value="DNA POLYMERASE III SUBUNIT DELTA"/>
    <property type="match status" value="1"/>
</dbReference>
<dbReference type="Proteomes" id="UP000177235">
    <property type="component" value="Unassembled WGS sequence"/>
</dbReference>
<dbReference type="SUPFAM" id="SSF52540">
    <property type="entry name" value="P-loop containing nucleoside triphosphate hydrolases"/>
    <property type="match status" value="1"/>
</dbReference>
<gene>
    <name evidence="11" type="ORF">A3J05_00315</name>
</gene>
<evidence type="ECO:0000256" key="8">
    <source>
        <dbReference type="ARBA" id="ARBA00049244"/>
    </source>
</evidence>
<comment type="catalytic activity">
    <reaction evidence="8">
        <text>DNA(n) + a 2'-deoxyribonucleoside 5'-triphosphate = DNA(n+1) + diphosphate</text>
        <dbReference type="Rhea" id="RHEA:22508"/>
        <dbReference type="Rhea" id="RHEA-COMP:17339"/>
        <dbReference type="Rhea" id="RHEA-COMP:17340"/>
        <dbReference type="ChEBI" id="CHEBI:33019"/>
        <dbReference type="ChEBI" id="CHEBI:61560"/>
        <dbReference type="ChEBI" id="CHEBI:173112"/>
        <dbReference type="EC" id="2.7.7.7"/>
    </reaction>
</comment>
<dbReference type="Gene3D" id="1.10.8.60">
    <property type="match status" value="1"/>
</dbReference>
<dbReference type="SUPFAM" id="SSF48019">
    <property type="entry name" value="post-AAA+ oligomerization domain-like"/>
    <property type="match status" value="1"/>
</dbReference>
<evidence type="ECO:0000256" key="1">
    <source>
        <dbReference type="ARBA" id="ARBA00012417"/>
    </source>
</evidence>
<comment type="similarity">
    <text evidence="7">Belongs to the DNA polymerase HolA subunit family.</text>
</comment>
<dbReference type="Gene3D" id="3.40.50.300">
    <property type="entry name" value="P-loop containing nucleotide triphosphate hydrolases"/>
    <property type="match status" value="1"/>
</dbReference>
<dbReference type="InterPro" id="IPR048466">
    <property type="entry name" value="DNA_pol3_delta-like_C"/>
</dbReference>
<keyword evidence="4" id="KW-0548">Nucleotidyltransferase</keyword>
<dbReference type="GO" id="GO:0006261">
    <property type="term" value="P:DNA-templated DNA replication"/>
    <property type="evidence" value="ECO:0007669"/>
    <property type="project" value="TreeGrafter"/>
</dbReference>
<evidence type="ECO:0000256" key="3">
    <source>
        <dbReference type="ARBA" id="ARBA00022679"/>
    </source>
</evidence>
<dbReference type="GO" id="GO:0003677">
    <property type="term" value="F:DNA binding"/>
    <property type="evidence" value="ECO:0007669"/>
    <property type="project" value="InterPro"/>
</dbReference>
<dbReference type="NCBIfam" id="TIGR01128">
    <property type="entry name" value="holA"/>
    <property type="match status" value="1"/>
</dbReference>
<accession>A0A1F5QB51</accession>
<evidence type="ECO:0000259" key="10">
    <source>
        <dbReference type="Pfam" id="PF21694"/>
    </source>
</evidence>
<evidence type="ECO:0000256" key="5">
    <source>
        <dbReference type="ARBA" id="ARBA00022705"/>
    </source>
</evidence>
<dbReference type="Pfam" id="PF06144">
    <property type="entry name" value="DNA_pol3_delta"/>
    <property type="match status" value="1"/>
</dbReference>
<dbReference type="InterPro" id="IPR010372">
    <property type="entry name" value="DNA_pol3_delta_N"/>
</dbReference>
<dbReference type="InterPro" id="IPR027417">
    <property type="entry name" value="P-loop_NTPase"/>
</dbReference>
<name>A0A1F5QB51_9BACT</name>
<dbReference type="EC" id="2.7.7.7" evidence="1"/>
<dbReference type="EMBL" id="MFFF01000021">
    <property type="protein sequence ID" value="OGE99347.1"/>
    <property type="molecule type" value="Genomic_DNA"/>
</dbReference>
<reference evidence="11 12" key="1">
    <citation type="journal article" date="2016" name="Nat. Commun.">
        <title>Thousands of microbial genomes shed light on interconnected biogeochemical processes in an aquifer system.</title>
        <authorList>
            <person name="Anantharaman K."/>
            <person name="Brown C.T."/>
            <person name="Hug L.A."/>
            <person name="Sharon I."/>
            <person name="Castelle C.J."/>
            <person name="Probst A.J."/>
            <person name="Thomas B.C."/>
            <person name="Singh A."/>
            <person name="Wilkins M.J."/>
            <person name="Karaoz U."/>
            <person name="Brodie E.L."/>
            <person name="Williams K.H."/>
            <person name="Hubbard S.S."/>
            <person name="Banfield J.F."/>
        </authorList>
    </citation>
    <scope>NUCLEOTIDE SEQUENCE [LARGE SCALE GENOMIC DNA]</scope>
</reference>
<dbReference type="Pfam" id="PF21694">
    <property type="entry name" value="DNA_pol3_delta_C"/>
    <property type="match status" value="1"/>
</dbReference>
<dbReference type="InterPro" id="IPR008921">
    <property type="entry name" value="DNA_pol3_clamp-load_cplx_C"/>
</dbReference>
<dbReference type="AlphaFoldDB" id="A0A1F5QB51"/>
<protein>
    <recommendedName>
        <fullName evidence="2">DNA polymerase III subunit delta</fullName>
        <ecNumber evidence="1">2.7.7.7</ecNumber>
    </recommendedName>
</protein>
<keyword evidence="6" id="KW-0239">DNA-directed DNA polymerase</keyword>
<dbReference type="Gene3D" id="1.20.272.10">
    <property type="match status" value="1"/>
</dbReference>
<keyword evidence="5" id="KW-0235">DNA replication</keyword>
<sequence length="322" mass="36397">MVYFFYGDDNFSISRELKKKGSAETLSATKDLSDKDLRSRFTDLLAGQSLFATQKTVIVRNFLKLVKDYSECEQYLARVVKAPPADVTLIFAEGEDPDKRLKFFKFLQKETNATEFKIPSGKDLEAWIKNYLSDFGFEIESSALGLLMTRLGNAEQESLYDLWQVTQNLEKLMLLKDREKRIVAADIQELVRPNISQNIFALTNMFAEGKGREAMSLLEKMMAEGPAADLKSQTIQIIGGLASQIRSLLLVKDIEAESPAKIASVLGWKEGRVWINSKLAKKFTKEKLIALLKDLRALDLRLKSSEEPPKLLLSLFLQKAKA</sequence>
<dbReference type="GO" id="GO:0009360">
    <property type="term" value="C:DNA polymerase III complex"/>
    <property type="evidence" value="ECO:0007669"/>
    <property type="project" value="InterPro"/>
</dbReference>
<proteinExistence type="inferred from homology"/>
<dbReference type="PANTHER" id="PTHR34388">
    <property type="entry name" value="DNA POLYMERASE III SUBUNIT DELTA"/>
    <property type="match status" value="1"/>
</dbReference>
<organism evidence="11 12">
    <name type="scientific">Candidatus Doudnabacteria bacterium RIFCSPLOWO2_02_FULL_48_13</name>
    <dbReference type="NCBI Taxonomy" id="1817845"/>
    <lineage>
        <taxon>Bacteria</taxon>
        <taxon>Candidatus Doudnaibacteriota</taxon>
    </lineage>
</organism>
<feature type="domain" description="DNA polymerase III delta subunit-like C-terminal" evidence="10">
    <location>
        <begin position="197"/>
        <end position="319"/>
    </location>
</feature>
<dbReference type="InterPro" id="IPR005790">
    <property type="entry name" value="DNA_polIII_delta"/>
</dbReference>
<evidence type="ECO:0000313" key="12">
    <source>
        <dbReference type="Proteomes" id="UP000177235"/>
    </source>
</evidence>
<keyword evidence="3" id="KW-0808">Transferase</keyword>
<comment type="caution">
    <text evidence="11">The sequence shown here is derived from an EMBL/GenBank/DDBJ whole genome shotgun (WGS) entry which is preliminary data.</text>
</comment>
<evidence type="ECO:0000259" key="9">
    <source>
        <dbReference type="Pfam" id="PF06144"/>
    </source>
</evidence>
<evidence type="ECO:0000256" key="6">
    <source>
        <dbReference type="ARBA" id="ARBA00022932"/>
    </source>
</evidence>
<feature type="domain" description="DNA polymerase III delta N-terminal" evidence="9">
    <location>
        <begin position="3"/>
        <end position="115"/>
    </location>
</feature>
<evidence type="ECO:0000256" key="2">
    <source>
        <dbReference type="ARBA" id="ARBA00017703"/>
    </source>
</evidence>
<dbReference type="GO" id="GO:0003887">
    <property type="term" value="F:DNA-directed DNA polymerase activity"/>
    <property type="evidence" value="ECO:0007669"/>
    <property type="project" value="UniProtKB-KW"/>
</dbReference>
<evidence type="ECO:0000256" key="4">
    <source>
        <dbReference type="ARBA" id="ARBA00022695"/>
    </source>
</evidence>
<evidence type="ECO:0000313" key="11">
    <source>
        <dbReference type="EMBL" id="OGE99347.1"/>
    </source>
</evidence>
<evidence type="ECO:0000256" key="7">
    <source>
        <dbReference type="ARBA" id="ARBA00034754"/>
    </source>
</evidence>